<comment type="caution">
    <text evidence="12">The sequence shown here is derived from an EMBL/GenBank/DDBJ whole genome shotgun (WGS) entry which is preliminary data.</text>
</comment>
<dbReference type="Gene3D" id="3.10.50.40">
    <property type="match status" value="1"/>
</dbReference>
<dbReference type="Proteomes" id="UP000503820">
    <property type="component" value="Unassembled WGS sequence"/>
</dbReference>
<dbReference type="PROSITE" id="PS50059">
    <property type="entry name" value="FKBP_PPIASE"/>
    <property type="match status" value="1"/>
</dbReference>
<dbReference type="Pfam" id="PF00254">
    <property type="entry name" value="FKBP_C"/>
    <property type="match status" value="1"/>
</dbReference>
<keyword evidence="5 9" id="KW-0697">Rotamase</keyword>
<evidence type="ECO:0000313" key="12">
    <source>
        <dbReference type="EMBL" id="GFM37219.1"/>
    </source>
</evidence>
<evidence type="ECO:0000313" key="13">
    <source>
        <dbReference type="Proteomes" id="UP000503820"/>
    </source>
</evidence>
<evidence type="ECO:0000256" key="6">
    <source>
        <dbReference type="ARBA" id="ARBA00023186"/>
    </source>
</evidence>
<keyword evidence="4" id="KW-0963">Cytoplasm</keyword>
<dbReference type="EC" id="5.2.1.8" evidence="10"/>
<dbReference type="PANTHER" id="PTHR47861">
    <property type="entry name" value="FKBP-TYPE PEPTIDYL-PROLYL CIS-TRANS ISOMERASE SLYD"/>
    <property type="match status" value="1"/>
</dbReference>
<dbReference type="GO" id="GO:0005737">
    <property type="term" value="C:cytoplasm"/>
    <property type="evidence" value="ECO:0007669"/>
    <property type="project" value="UniProtKB-SubCell"/>
</dbReference>
<keyword evidence="13" id="KW-1185">Reference proteome</keyword>
<evidence type="ECO:0000256" key="4">
    <source>
        <dbReference type="ARBA" id="ARBA00022490"/>
    </source>
</evidence>
<comment type="subcellular location">
    <subcellularLocation>
        <location evidence="2">Cytoplasm</location>
    </subcellularLocation>
</comment>
<dbReference type="InterPro" id="IPR001179">
    <property type="entry name" value="PPIase_FKBP_dom"/>
</dbReference>
<proteinExistence type="inferred from homology"/>
<dbReference type="RefSeq" id="WP_174409845.1">
    <property type="nucleotide sequence ID" value="NZ_BLVP01000008.1"/>
</dbReference>
<dbReference type="GO" id="GO:0003755">
    <property type="term" value="F:peptidyl-prolyl cis-trans isomerase activity"/>
    <property type="evidence" value="ECO:0007669"/>
    <property type="project" value="UniProtKB-UniRule"/>
</dbReference>
<dbReference type="InterPro" id="IPR046357">
    <property type="entry name" value="PPIase_dom_sf"/>
</dbReference>
<feature type="domain" description="PPIase FKBP-type" evidence="11">
    <location>
        <begin position="7"/>
        <end position="88"/>
    </location>
</feature>
<evidence type="ECO:0000259" key="11">
    <source>
        <dbReference type="PROSITE" id="PS50059"/>
    </source>
</evidence>
<evidence type="ECO:0000256" key="9">
    <source>
        <dbReference type="PROSITE-ProRule" id="PRU00277"/>
    </source>
</evidence>
<evidence type="ECO:0000256" key="2">
    <source>
        <dbReference type="ARBA" id="ARBA00004496"/>
    </source>
</evidence>
<evidence type="ECO:0000256" key="3">
    <source>
        <dbReference type="ARBA" id="ARBA00006577"/>
    </source>
</evidence>
<evidence type="ECO:0000256" key="10">
    <source>
        <dbReference type="RuleBase" id="RU003915"/>
    </source>
</evidence>
<evidence type="ECO:0000256" key="5">
    <source>
        <dbReference type="ARBA" id="ARBA00023110"/>
    </source>
</evidence>
<dbReference type="EMBL" id="BLVP01000008">
    <property type="protein sequence ID" value="GFM37219.1"/>
    <property type="molecule type" value="Genomic_DNA"/>
</dbReference>
<protein>
    <recommendedName>
        <fullName evidence="10">Peptidyl-prolyl cis-trans isomerase</fullName>
        <ecNumber evidence="10">5.2.1.8</ecNumber>
    </recommendedName>
</protein>
<sequence length="141" mass="14939">MTQAKDGDSVKVHYTGTLSDGTVFDSSRDGEPLEFTLGSGMLIPGFEAAVIGMSVGDATKVSIAPENAYGSVNEELVLDIPRSQVPPHISPEVGMMLQLQTDDGMMEVVITSVTDDAIVLDANHPLAGQELTFEIEVMEIG</sequence>
<keyword evidence="7 9" id="KW-0413">Isomerase</keyword>
<comment type="similarity">
    <text evidence="3 10">Belongs to the FKBP-type PPIase family.</text>
</comment>
<reference evidence="12 13" key="1">
    <citation type="submission" date="2020-05" db="EMBL/GenBank/DDBJ databases">
        <title>Draft genome sequence of Desulfovibrio psychrotolerans JS1T.</title>
        <authorList>
            <person name="Ueno A."/>
            <person name="Tamazawa S."/>
            <person name="Tamamura S."/>
            <person name="Murakami T."/>
            <person name="Kiyama T."/>
            <person name="Inomata H."/>
            <person name="Amano Y."/>
            <person name="Miyakawa K."/>
            <person name="Tamaki H."/>
            <person name="Naganuma T."/>
            <person name="Kaneko K."/>
        </authorList>
    </citation>
    <scope>NUCLEOTIDE SEQUENCE [LARGE SCALE GENOMIC DNA]</scope>
    <source>
        <strain evidence="12 13">JS1</strain>
    </source>
</reference>
<gene>
    <name evidence="12" type="ORF">DSM19430T_19030</name>
</gene>
<evidence type="ECO:0000256" key="7">
    <source>
        <dbReference type="ARBA" id="ARBA00023235"/>
    </source>
</evidence>
<comment type="catalytic activity">
    <reaction evidence="1 9 10">
        <text>[protein]-peptidylproline (omega=180) = [protein]-peptidylproline (omega=0)</text>
        <dbReference type="Rhea" id="RHEA:16237"/>
        <dbReference type="Rhea" id="RHEA-COMP:10747"/>
        <dbReference type="Rhea" id="RHEA-COMP:10748"/>
        <dbReference type="ChEBI" id="CHEBI:83833"/>
        <dbReference type="ChEBI" id="CHEBI:83834"/>
        <dbReference type="EC" id="5.2.1.8"/>
    </reaction>
</comment>
<accession>A0A7J0BU26</accession>
<keyword evidence="6" id="KW-0143">Chaperone</keyword>
<name>A0A7J0BU26_9BACT</name>
<organism evidence="12 13">
    <name type="scientific">Desulfovibrio psychrotolerans</name>
    <dbReference type="NCBI Taxonomy" id="415242"/>
    <lineage>
        <taxon>Bacteria</taxon>
        <taxon>Pseudomonadati</taxon>
        <taxon>Thermodesulfobacteriota</taxon>
        <taxon>Desulfovibrionia</taxon>
        <taxon>Desulfovibrionales</taxon>
        <taxon>Desulfovibrionaceae</taxon>
        <taxon>Desulfovibrio</taxon>
    </lineage>
</organism>
<evidence type="ECO:0000256" key="8">
    <source>
        <dbReference type="ARBA" id="ARBA00037071"/>
    </source>
</evidence>
<dbReference type="GO" id="GO:0042026">
    <property type="term" value="P:protein refolding"/>
    <property type="evidence" value="ECO:0007669"/>
    <property type="project" value="UniProtKB-ARBA"/>
</dbReference>
<dbReference type="PANTHER" id="PTHR47861:SF3">
    <property type="entry name" value="FKBP-TYPE PEPTIDYL-PROLYL CIS-TRANS ISOMERASE SLYD"/>
    <property type="match status" value="1"/>
</dbReference>
<dbReference type="AlphaFoldDB" id="A0A7J0BU26"/>
<dbReference type="SUPFAM" id="SSF54534">
    <property type="entry name" value="FKBP-like"/>
    <property type="match status" value="1"/>
</dbReference>
<evidence type="ECO:0000256" key="1">
    <source>
        <dbReference type="ARBA" id="ARBA00000971"/>
    </source>
</evidence>
<comment type="function">
    <text evidence="8">Also involved in hydrogenase metallocenter assembly, probably by participating in the nickel insertion step. This function in hydrogenase biosynthesis requires chaperone activity and the presence of the metal-binding domain, but not PPIase activity.</text>
</comment>